<sequence>TPFKDLLYTNIVPSDAECRLIRDFVLSPSLELTDLSGRIQHLQGILDQLTHRRDGLTKFVEAHVQLATCTIQRLPYEVLEEIFAMSLPEDGYPSMTRTDAPLLLSRVCSEWRTLALSMPYLWSSLHITVPSQN</sequence>
<dbReference type="Pfam" id="PF12937">
    <property type="entry name" value="F-box-like"/>
    <property type="match status" value="1"/>
</dbReference>
<name>A0AAD7G2P1_9AGAR</name>
<dbReference type="EMBL" id="JARKIF010000001">
    <property type="protein sequence ID" value="KAJ7650907.1"/>
    <property type="molecule type" value="Genomic_DNA"/>
</dbReference>
<dbReference type="Proteomes" id="UP001221142">
    <property type="component" value="Unassembled WGS sequence"/>
</dbReference>
<dbReference type="Gene3D" id="1.20.1280.50">
    <property type="match status" value="1"/>
</dbReference>
<dbReference type="SUPFAM" id="SSF81383">
    <property type="entry name" value="F-box domain"/>
    <property type="match status" value="1"/>
</dbReference>
<dbReference type="InterPro" id="IPR001810">
    <property type="entry name" value="F-box_dom"/>
</dbReference>
<keyword evidence="3" id="KW-1185">Reference proteome</keyword>
<gene>
    <name evidence="2" type="ORF">FB45DRAFT_703067</name>
</gene>
<protein>
    <recommendedName>
        <fullName evidence="1">F-box domain-containing protein</fullName>
    </recommendedName>
</protein>
<accession>A0AAD7G2P1</accession>
<comment type="caution">
    <text evidence="2">The sequence shown here is derived from an EMBL/GenBank/DDBJ whole genome shotgun (WGS) entry which is preliminary data.</text>
</comment>
<dbReference type="PROSITE" id="PS50181">
    <property type="entry name" value="FBOX"/>
    <property type="match status" value="1"/>
</dbReference>
<evidence type="ECO:0000313" key="3">
    <source>
        <dbReference type="Proteomes" id="UP001221142"/>
    </source>
</evidence>
<proteinExistence type="predicted"/>
<dbReference type="AlphaFoldDB" id="A0AAD7G2P1"/>
<dbReference type="InterPro" id="IPR036047">
    <property type="entry name" value="F-box-like_dom_sf"/>
</dbReference>
<feature type="non-terminal residue" evidence="2">
    <location>
        <position position="1"/>
    </location>
</feature>
<evidence type="ECO:0000259" key="1">
    <source>
        <dbReference type="PROSITE" id="PS50181"/>
    </source>
</evidence>
<organism evidence="2 3">
    <name type="scientific">Roridomyces roridus</name>
    <dbReference type="NCBI Taxonomy" id="1738132"/>
    <lineage>
        <taxon>Eukaryota</taxon>
        <taxon>Fungi</taxon>
        <taxon>Dikarya</taxon>
        <taxon>Basidiomycota</taxon>
        <taxon>Agaricomycotina</taxon>
        <taxon>Agaricomycetes</taxon>
        <taxon>Agaricomycetidae</taxon>
        <taxon>Agaricales</taxon>
        <taxon>Marasmiineae</taxon>
        <taxon>Mycenaceae</taxon>
        <taxon>Roridomyces</taxon>
    </lineage>
</organism>
<reference evidence="2" key="1">
    <citation type="submission" date="2023-03" db="EMBL/GenBank/DDBJ databases">
        <title>Massive genome expansion in bonnet fungi (Mycena s.s.) driven by repeated elements and novel gene families across ecological guilds.</title>
        <authorList>
            <consortium name="Lawrence Berkeley National Laboratory"/>
            <person name="Harder C.B."/>
            <person name="Miyauchi S."/>
            <person name="Viragh M."/>
            <person name="Kuo A."/>
            <person name="Thoen E."/>
            <person name="Andreopoulos B."/>
            <person name="Lu D."/>
            <person name="Skrede I."/>
            <person name="Drula E."/>
            <person name="Henrissat B."/>
            <person name="Morin E."/>
            <person name="Kohler A."/>
            <person name="Barry K."/>
            <person name="LaButti K."/>
            <person name="Morin E."/>
            <person name="Salamov A."/>
            <person name="Lipzen A."/>
            <person name="Mereny Z."/>
            <person name="Hegedus B."/>
            <person name="Baldrian P."/>
            <person name="Stursova M."/>
            <person name="Weitz H."/>
            <person name="Taylor A."/>
            <person name="Grigoriev I.V."/>
            <person name="Nagy L.G."/>
            <person name="Martin F."/>
            <person name="Kauserud H."/>
        </authorList>
    </citation>
    <scope>NUCLEOTIDE SEQUENCE</scope>
    <source>
        <strain evidence="2">9284</strain>
    </source>
</reference>
<evidence type="ECO:0000313" key="2">
    <source>
        <dbReference type="EMBL" id="KAJ7650907.1"/>
    </source>
</evidence>
<feature type="domain" description="F-box" evidence="1">
    <location>
        <begin position="68"/>
        <end position="125"/>
    </location>
</feature>
<feature type="non-terminal residue" evidence="2">
    <location>
        <position position="133"/>
    </location>
</feature>